<evidence type="ECO:0000256" key="1">
    <source>
        <dbReference type="ARBA" id="ARBA00001947"/>
    </source>
</evidence>
<dbReference type="SUPFAM" id="SSF53187">
    <property type="entry name" value="Zn-dependent exopeptidases"/>
    <property type="match status" value="1"/>
</dbReference>
<accession>A0A1V1I2U4</accession>
<evidence type="ECO:0000256" key="3">
    <source>
        <dbReference type="ARBA" id="ARBA00022670"/>
    </source>
</evidence>
<keyword evidence="6" id="KW-0482">Metalloprotease</keyword>
<evidence type="ECO:0000313" key="9">
    <source>
        <dbReference type="EMBL" id="CED93744.1"/>
    </source>
</evidence>
<dbReference type="GO" id="GO:0005615">
    <property type="term" value="C:extracellular space"/>
    <property type="evidence" value="ECO:0007669"/>
    <property type="project" value="TreeGrafter"/>
</dbReference>
<evidence type="ECO:0000256" key="2">
    <source>
        <dbReference type="ARBA" id="ARBA00005988"/>
    </source>
</evidence>
<dbReference type="Gene3D" id="3.40.630.10">
    <property type="entry name" value="Zn peptidases"/>
    <property type="match status" value="1"/>
</dbReference>
<proteinExistence type="inferred from homology"/>
<name>A0A1V1I2U4_9FIRM</name>
<evidence type="ECO:0000313" key="10">
    <source>
        <dbReference type="Proteomes" id="UP000245622"/>
    </source>
</evidence>
<dbReference type="InterPro" id="IPR000834">
    <property type="entry name" value="Peptidase_M14"/>
</dbReference>
<dbReference type="SMART" id="SM00631">
    <property type="entry name" value="Zn_pept"/>
    <property type="match status" value="1"/>
</dbReference>
<dbReference type="EMBL" id="LN555523">
    <property type="protein sequence ID" value="CED93744.1"/>
    <property type="molecule type" value="Genomic_DNA"/>
</dbReference>
<dbReference type="Pfam" id="PF00246">
    <property type="entry name" value="Peptidase_M14"/>
    <property type="match status" value="1"/>
</dbReference>
<dbReference type="PROSITE" id="PS52035">
    <property type="entry name" value="PEPTIDASE_M14"/>
    <property type="match status" value="1"/>
</dbReference>
<dbReference type="PRINTS" id="PR00765">
    <property type="entry name" value="CRBOXYPTASEA"/>
</dbReference>
<feature type="domain" description="Peptidase M14" evidence="8">
    <location>
        <begin position="13"/>
        <end position="305"/>
    </location>
</feature>
<keyword evidence="5" id="KW-0862">Zinc</keyword>
<keyword evidence="3" id="KW-0645">Protease</keyword>
<keyword evidence="9" id="KW-0121">Carboxypeptidase</keyword>
<gene>
    <name evidence="9" type="ORF">CRIB_993</name>
</gene>
<reference evidence="9 10" key="1">
    <citation type="submission" date="2014-04" db="EMBL/GenBank/DDBJ databases">
        <authorList>
            <person name="Hornung B.V."/>
        </authorList>
    </citation>
    <scope>NUCLEOTIDE SEQUENCE [LARGE SCALE GENOMIC DNA]</scope>
    <source>
        <strain evidence="9 10">CRIB</strain>
    </source>
</reference>
<evidence type="ECO:0000256" key="4">
    <source>
        <dbReference type="ARBA" id="ARBA00022801"/>
    </source>
</evidence>
<dbReference type="GO" id="GO:0008270">
    <property type="term" value="F:zinc ion binding"/>
    <property type="evidence" value="ECO:0007669"/>
    <property type="project" value="InterPro"/>
</dbReference>
<dbReference type="KEGG" id="ril:CRIB_993"/>
<organism evidence="9 10">
    <name type="scientific">Romboutsia ilealis</name>
    <dbReference type="NCBI Taxonomy" id="1115758"/>
    <lineage>
        <taxon>Bacteria</taxon>
        <taxon>Bacillati</taxon>
        <taxon>Bacillota</taxon>
        <taxon>Clostridia</taxon>
        <taxon>Peptostreptococcales</taxon>
        <taxon>Peptostreptococcaceae</taxon>
        <taxon>Romboutsia</taxon>
    </lineage>
</organism>
<comment type="similarity">
    <text evidence="2 7">Belongs to the peptidase M14 family.</text>
</comment>
<keyword evidence="4" id="KW-0378">Hydrolase</keyword>
<evidence type="ECO:0000259" key="8">
    <source>
        <dbReference type="PROSITE" id="PS52035"/>
    </source>
</evidence>
<sequence>MINRSYKSYINLYESSYFSKDINKAIYKLGKYNKGLLYVNKIGESVQGTPILSLTIGRGSTKILIQATHHAREAITTILLLDQINYLLSLYEIDYSINNMSICNLLKYVTFVFVVLVNPDGADLVFNGGDFIPQEYKDKQYLNESLFSCWKANINGVDLNRNYPTMYPSIDSVIAPAYKSCKGPYYFSEPETYALKCLTEKYRFDGTISYHSSGEVIFWQYNQLNIERDLSIANTISKETGYNLEIEKEPVTGSGYKDWFIENYQKPGLTIEVSPYVGEKKVPIENYKDIFERNKNVPILFAQEVFYKTI</sequence>
<dbReference type="AlphaFoldDB" id="A0A1V1I2U4"/>
<dbReference type="GO" id="GO:0004181">
    <property type="term" value="F:metallocarboxypeptidase activity"/>
    <property type="evidence" value="ECO:0007669"/>
    <property type="project" value="InterPro"/>
</dbReference>
<keyword evidence="10" id="KW-1185">Reference proteome</keyword>
<dbReference type="PANTHER" id="PTHR11705:SF143">
    <property type="entry name" value="SLL0236 PROTEIN"/>
    <property type="match status" value="1"/>
</dbReference>
<dbReference type="PANTHER" id="PTHR11705">
    <property type="entry name" value="PROTEASE FAMILY M14 CARBOXYPEPTIDASE A,B"/>
    <property type="match status" value="1"/>
</dbReference>
<protein>
    <submittedName>
        <fullName evidence="9">Peptidase, M14 carboxypeptidase family</fullName>
    </submittedName>
</protein>
<evidence type="ECO:0000256" key="6">
    <source>
        <dbReference type="ARBA" id="ARBA00023049"/>
    </source>
</evidence>
<comment type="cofactor">
    <cofactor evidence="1">
        <name>Zn(2+)</name>
        <dbReference type="ChEBI" id="CHEBI:29105"/>
    </cofactor>
</comment>
<dbReference type="GeneID" id="82205170"/>
<evidence type="ECO:0000256" key="7">
    <source>
        <dbReference type="PROSITE-ProRule" id="PRU01379"/>
    </source>
</evidence>
<dbReference type="Proteomes" id="UP000245622">
    <property type="component" value="Chromosome 1"/>
</dbReference>
<evidence type="ECO:0000256" key="5">
    <source>
        <dbReference type="ARBA" id="ARBA00022833"/>
    </source>
</evidence>
<dbReference type="RefSeq" id="WP_180703432.1">
    <property type="nucleotide sequence ID" value="NZ_LN555523.1"/>
</dbReference>
<feature type="active site" description="Proton donor/acceptor" evidence="7">
    <location>
        <position position="272"/>
    </location>
</feature>
<dbReference type="GO" id="GO:0006508">
    <property type="term" value="P:proteolysis"/>
    <property type="evidence" value="ECO:0007669"/>
    <property type="project" value="UniProtKB-KW"/>
</dbReference>